<evidence type="ECO:0000256" key="2">
    <source>
        <dbReference type="ARBA" id="ARBA00010448"/>
    </source>
</evidence>
<dbReference type="GO" id="GO:0005149">
    <property type="term" value="F:interleukin-1 receptor binding"/>
    <property type="evidence" value="ECO:0007669"/>
    <property type="project" value="UniProtKB-UniRule"/>
</dbReference>
<dbReference type="Proteomes" id="UP000694569">
    <property type="component" value="Unplaced"/>
</dbReference>
<comment type="subcellular location">
    <subcellularLocation>
        <location evidence="1 4">Secreted</location>
    </subcellularLocation>
</comment>
<name>A0A8C5M343_9ANUR</name>
<evidence type="ECO:0000256" key="4">
    <source>
        <dbReference type="RuleBase" id="RU003753"/>
    </source>
</evidence>
<dbReference type="GO" id="GO:0071222">
    <property type="term" value="P:cellular response to lipopolysaccharide"/>
    <property type="evidence" value="ECO:0007669"/>
    <property type="project" value="TreeGrafter"/>
</dbReference>
<dbReference type="InterPro" id="IPR008996">
    <property type="entry name" value="IL1/FGF"/>
</dbReference>
<evidence type="ECO:0000313" key="5">
    <source>
        <dbReference type="Ensembl" id="ENSLLEP00000008084.1"/>
    </source>
</evidence>
<sequence length="192" mass="21727">MAKENVTECDTVLKRTGLLDFVNKSIALQTTVHKIKQKLVISRICTIRDCVHKCLALQQSLGRASLVAIFLQDANSQREEKITMSFYSTLNLDGRNKQLVTLRLVKRNLYLSCSLGEGGPQLCLETNNNVGELNNCELQRFIFMKSENGSTSSFESAACPGWYISTSQKENDLVQMMPESDQRFFKNFLVFP</sequence>
<dbReference type="PRINTS" id="PR01357">
    <property type="entry name" value="INTRLEUKN1AB"/>
</dbReference>
<dbReference type="PRINTS" id="PR01359">
    <property type="entry name" value="INTRLEUKIN1B"/>
</dbReference>
<keyword evidence="3 4" id="KW-0964">Secreted</keyword>
<dbReference type="PROSITE" id="PS00253">
    <property type="entry name" value="INTERLEUKIN_1"/>
    <property type="match status" value="1"/>
</dbReference>
<dbReference type="GO" id="GO:0006955">
    <property type="term" value="P:immune response"/>
    <property type="evidence" value="ECO:0007669"/>
    <property type="project" value="InterPro"/>
</dbReference>
<comment type="similarity">
    <text evidence="2 4">Belongs to the IL-1 family.</text>
</comment>
<dbReference type="PANTHER" id="PTHR10078">
    <property type="entry name" value="INTERLEUKIN-1 FAMILY MEMBER"/>
    <property type="match status" value="1"/>
</dbReference>
<reference evidence="5" key="2">
    <citation type="submission" date="2025-09" db="UniProtKB">
        <authorList>
            <consortium name="Ensembl"/>
        </authorList>
    </citation>
    <scope>IDENTIFICATION</scope>
</reference>
<dbReference type="GeneTree" id="ENSGT00950000182943"/>
<dbReference type="OrthoDB" id="9274793at2759"/>
<dbReference type="SUPFAM" id="SSF50353">
    <property type="entry name" value="Cytokine"/>
    <property type="match status" value="1"/>
</dbReference>
<dbReference type="Gene3D" id="2.80.10.50">
    <property type="match status" value="1"/>
</dbReference>
<reference evidence="5" key="1">
    <citation type="submission" date="2025-08" db="UniProtKB">
        <authorList>
            <consortium name="Ensembl"/>
        </authorList>
    </citation>
    <scope>IDENTIFICATION</scope>
</reference>
<accession>A0A8C5M343</accession>
<evidence type="ECO:0000313" key="6">
    <source>
        <dbReference type="Proteomes" id="UP000694569"/>
    </source>
</evidence>
<dbReference type="PRINTS" id="PR00264">
    <property type="entry name" value="INTERLEUKIN1"/>
</dbReference>
<dbReference type="AlphaFoldDB" id="A0A8C5M343"/>
<dbReference type="GO" id="GO:0005615">
    <property type="term" value="C:extracellular space"/>
    <property type="evidence" value="ECO:0007669"/>
    <property type="project" value="InterPro"/>
</dbReference>
<dbReference type="GO" id="GO:0006954">
    <property type="term" value="P:inflammatory response"/>
    <property type="evidence" value="ECO:0007669"/>
    <property type="project" value="InterPro"/>
</dbReference>
<dbReference type="PANTHER" id="PTHR10078:SF36">
    <property type="entry name" value="INTERLEUKIN-1"/>
    <property type="match status" value="1"/>
</dbReference>
<keyword evidence="6" id="KW-1185">Reference proteome</keyword>
<dbReference type="InterPro" id="IPR000975">
    <property type="entry name" value="IL-1_fam"/>
</dbReference>
<evidence type="ECO:0000256" key="1">
    <source>
        <dbReference type="ARBA" id="ARBA00004613"/>
    </source>
</evidence>
<dbReference type="Pfam" id="PF00340">
    <property type="entry name" value="IL1"/>
    <property type="match status" value="1"/>
</dbReference>
<dbReference type="SMART" id="SM00125">
    <property type="entry name" value="IL1"/>
    <property type="match status" value="1"/>
</dbReference>
<dbReference type="Ensembl" id="ENSLLET00000008409.1">
    <property type="protein sequence ID" value="ENSLLEP00000008084.1"/>
    <property type="gene ID" value="ENSLLEG00000005133.1"/>
</dbReference>
<evidence type="ECO:0000256" key="3">
    <source>
        <dbReference type="ARBA" id="ARBA00022525"/>
    </source>
</evidence>
<dbReference type="GO" id="GO:0005125">
    <property type="term" value="F:cytokine activity"/>
    <property type="evidence" value="ECO:0007669"/>
    <property type="project" value="UniProtKB-UniRule"/>
</dbReference>
<protein>
    <recommendedName>
        <fullName evidence="4">Interleukin-1</fullName>
    </recommendedName>
</protein>
<organism evidence="5 6">
    <name type="scientific">Leptobrachium leishanense</name>
    <name type="common">Leishan spiny toad</name>
    <dbReference type="NCBI Taxonomy" id="445787"/>
    <lineage>
        <taxon>Eukaryota</taxon>
        <taxon>Metazoa</taxon>
        <taxon>Chordata</taxon>
        <taxon>Craniata</taxon>
        <taxon>Vertebrata</taxon>
        <taxon>Euteleostomi</taxon>
        <taxon>Amphibia</taxon>
        <taxon>Batrachia</taxon>
        <taxon>Anura</taxon>
        <taxon>Pelobatoidea</taxon>
        <taxon>Megophryidae</taxon>
        <taxon>Leptobrachium</taxon>
    </lineage>
</organism>
<proteinExistence type="inferred from homology"/>
<dbReference type="InterPro" id="IPR020877">
    <property type="entry name" value="IL-1_CS"/>
</dbReference>
<dbReference type="GO" id="GO:0010628">
    <property type="term" value="P:positive regulation of gene expression"/>
    <property type="evidence" value="ECO:0007669"/>
    <property type="project" value="TreeGrafter"/>
</dbReference>
<dbReference type="GO" id="GO:0019221">
    <property type="term" value="P:cytokine-mediated signaling pathway"/>
    <property type="evidence" value="ECO:0007669"/>
    <property type="project" value="TreeGrafter"/>
</dbReference>